<evidence type="ECO:0000256" key="3">
    <source>
        <dbReference type="ARBA" id="ARBA00007971"/>
    </source>
</evidence>
<feature type="region of interest" description="Disordered" evidence="10">
    <location>
        <begin position="315"/>
        <end position="337"/>
    </location>
</feature>
<evidence type="ECO:0000256" key="2">
    <source>
        <dbReference type="ARBA" id="ARBA00004651"/>
    </source>
</evidence>
<dbReference type="PANTHER" id="PTHR30046">
    <property type="entry name" value="FLAGELLAR M-RING PROTEIN"/>
    <property type="match status" value="1"/>
</dbReference>
<evidence type="ECO:0000256" key="11">
    <source>
        <dbReference type="SAM" id="Phobius"/>
    </source>
</evidence>
<keyword evidence="4" id="KW-1003">Cell membrane</keyword>
<feature type="coiled-coil region" evidence="9">
    <location>
        <begin position="585"/>
        <end position="618"/>
    </location>
</feature>
<dbReference type="Pfam" id="PF01514">
    <property type="entry name" value="YscJ_FliF"/>
    <property type="match status" value="1"/>
</dbReference>
<dbReference type="PRINTS" id="PR01009">
    <property type="entry name" value="FLGMRINGFLIF"/>
</dbReference>
<organism evidence="14 15">
    <name type="scientific">Candidatus Ozemobacter sibiricus</name>
    <dbReference type="NCBI Taxonomy" id="2268124"/>
    <lineage>
        <taxon>Bacteria</taxon>
        <taxon>Candidatus Ozemobacteria</taxon>
        <taxon>Candidatus Ozemobacterales</taxon>
        <taxon>Candidatus Ozemobacteraceae</taxon>
        <taxon>Candidatus Ozemobacter</taxon>
    </lineage>
</organism>
<dbReference type="GO" id="GO:0005886">
    <property type="term" value="C:plasma membrane"/>
    <property type="evidence" value="ECO:0007669"/>
    <property type="project" value="UniProtKB-SubCell"/>
</dbReference>
<evidence type="ECO:0000256" key="1">
    <source>
        <dbReference type="ARBA" id="ARBA00004117"/>
    </source>
</evidence>
<dbReference type="AlphaFoldDB" id="A0A367ZML7"/>
<dbReference type="Gene3D" id="3.30.300.30">
    <property type="match status" value="1"/>
</dbReference>
<keyword evidence="14" id="KW-0966">Cell projection</keyword>
<dbReference type="InterPro" id="IPR000067">
    <property type="entry name" value="FlgMring_FliF"/>
</dbReference>
<evidence type="ECO:0000313" key="14">
    <source>
        <dbReference type="EMBL" id="RCK79368.1"/>
    </source>
</evidence>
<keyword evidence="8" id="KW-0975">Bacterial flagellum</keyword>
<feature type="domain" description="Flagellar M-ring N-terminal" evidence="12">
    <location>
        <begin position="42"/>
        <end position="220"/>
    </location>
</feature>
<dbReference type="GO" id="GO:0009431">
    <property type="term" value="C:bacterial-type flagellum basal body, MS ring"/>
    <property type="evidence" value="ECO:0007669"/>
    <property type="project" value="InterPro"/>
</dbReference>
<evidence type="ECO:0000259" key="12">
    <source>
        <dbReference type="Pfam" id="PF01514"/>
    </source>
</evidence>
<dbReference type="InterPro" id="IPR013556">
    <property type="entry name" value="Flag_M-ring_C"/>
</dbReference>
<dbReference type="NCBIfam" id="TIGR00206">
    <property type="entry name" value="fliF"/>
    <property type="match status" value="1"/>
</dbReference>
<dbReference type="GO" id="GO:0003774">
    <property type="term" value="F:cytoskeletal motor activity"/>
    <property type="evidence" value="ECO:0007669"/>
    <property type="project" value="InterPro"/>
</dbReference>
<comment type="caution">
    <text evidence="14">The sequence shown here is derived from an EMBL/GenBank/DDBJ whole genome shotgun (WGS) entry which is preliminary data.</text>
</comment>
<name>A0A367ZML7_9BACT</name>
<keyword evidence="9" id="KW-0175">Coiled coil</keyword>
<keyword evidence="5 11" id="KW-0812">Transmembrane</keyword>
<evidence type="ECO:0000259" key="13">
    <source>
        <dbReference type="Pfam" id="PF08345"/>
    </source>
</evidence>
<dbReference type="GO" id="GO:0071973">
    <property type="term" value="P:bacterial-type flagellum-dependent cell motility"/>
    <property type="evidence" value="ECO:0007669"/>
    <property type="project" value="InterPro"/>
</dbReference>
<evidence type="ECO:0000256" key="6">
    <source>
        <dbReference type="ARBA" id="ARBA00022989"/>
    </source>
</evidence>
<evidence type="ECO:0000256" key="4">
    <source>
        <dbReference type="ARBA" id="ARBA00022475"/>
    </source>
</evidence>
<dbReference type="EMBL" id="QOQW01000013">
    <property type="protein sequence ID" value="RCK79368.1"/>
    <property type="molecule type" value="Genomic_DNA"/>
</dbReference>
<dbReference type="InterPro" id="IPR045851">
    <property type="entry name" value="AMP-bd_C_sf"/>
</dbReference>
<keyword evidence="7 11" id="KW-0472">Membrane</keyword>
<comment type="subcellular location">
    <subcellularLocation>
        <location evidence="1">Bacterial flagellum basal body</location>
    </subcellularLocation>
    <subcellularLocation>
        <location evidence="2">Cell membrane</location>
        <topology evidence="2">Multi-pass membrane protein</topology>
    </subcellularLocation>
</comment>
<feature type="domain" description="Flagellar M-ring C-terminal" evidence="13">
    <location>
        <begin position="258"/>
        <end position="417"/>
    </location>
</feature>
<keyword evidence="14" id="KW-0969">Cilium</keyword>
<keyword evidence="6 11" id="KW-1133">Transmembrane helix</keyword>
<evidence type="ECO:0000313" key="15">
    <source>
        <dbReference type="Proteomes" id="UP000252355"/>
    </source>
</evidence>
<proteinExistence type="inferred from homology"/>
<evidence type="ECO:0000256" key="9">
    <source>
        <dbReference type="SAM" id="Coils"/>
    </source>
</evidence>
<comment type="similarity">
    <text evidence="3">Belongs to the FliF family.</text>
</comment>
<dbReference type="InterPro" id="IPR006182">
    <property type="entry name" value="FliF_N_dom"/>
</dbReference>
<feature type="coiled-coil region" evidence="9">
    <location>
        <begin position="466"/>
        <end position="506"/>
    </location>
</feature>
<protein>
    <submittedName>
        <fullName evidence="14">Flagellar M-ring protein FliF</fullName>
    </submittedName>
</protein>
<sequence>MTEFLRQLWEPIARLPRSQQIALGVITVLVFAGIILATMWGSQKEYIQLFEEALKIEDAGKVVAKLRELNIDYKLGKDSTDILVPLTDKSYILLQLAQEKTLPQARPGWQKLIDERSIFAGTTQQEFELNYVRGLQEELENGLVRLEPIENAKVYIVKPKKEVFKEDQKEPTASIFLKLKPGYEITKEQIRAIRDWVTTAVEGLKPENIRITDSNARDLSRMLEEDEELSLDRIKSAQLKHKKEVERDLQKKLQSQFEQVFGYGKAVVRVDCTMDFDQKEAISDVVIPPVEGSSTGVTISEKLENEEYRGKDLVQDGEPGVNSNLPPGAPAYPGTENETWNEYKRNAAIRNYEFTRSKEKYVKEQGNLKRLTVSIILDADQRQLGTDAEEQLRSIAQATVGFNKRRGDVLTLMVMPFNRDLEERARRELEERQRQERTMFMMVVGLLMAIPVLLGLVYIFVRVSRARVLAQEQKMLEEAAREAEAIRKAEELRKAKLREQQEAEWERRFQDINNFFPEITDLEEKRRKVQDLRYKAYLYARDNDSLPIDFDEMTPEEQYLYKEAFKRKADGTLEEGINRLLALIAERDRAREDELARLKQEAEARAKLEERVRKMVAAKPDDAVQVLRIWLEE</sequence>
<dbReference type="PIRSF" id="PIRSF004862">
    <property type="entry name" value="FliF"/>
    <property type="match status" value="1"/>
</dbReference>
<dbReference type="Pfam" id="PF08345">
    <property type="entry name" value="YscJ_FliF_C"/>
    <property type="match status" value="1"/>
</dbReference>
<dbReference type="Proteomes" id="UP000252355">
    <property type="component" value="Unassembled WGS sequence"/>
</dbReference>
<dbReference type="PANTHER" id="PTHR30046:SF0">
    <property type="entry name" value="FLAGELLAR M-RING PROTEIN"/>
    <property type="match status" value="1"/>
</dbReference>
<gene>
    <name evidence="14" type="ORF">OZSIB_0008</name>
</gene>
<feature type="transmembrane region" description="Helical" evidence="11">
    <location>
        <begin position="439"/>
        <end position="461"/>
    </location>
</feature>
<reference evidence="14 15" key="1">
    <citation type="submission" date="2018-05" db="EMBL/GenBank/DDBJ databases">
        <title>A metagenomic window into the 2 km-deep terrestrial subsurface aquifer revealed taxonomically and functionally diverse microbial community comprising novel uncultured bacterial lineages.</title>
        <authorList>
            <person name="Kadnikov V.V."/>
            <person name="Mardanov A.V."/>
            <person name="Beletsky A.V."/>
            <person name="Banks D."/>
            <person name="Pimenov N.V."/>
            <person name="Frank Y.A."/>
            <person name="Karnachuk O.V."/>
            <person name="Ravin N.V."/>
        </authorList>
    </citation>
    <scope>NUCLEOTIDE SEQUENCE [LARGE SCALE GENOMIC DNA]</scope>
    <source>
        <strain evidence="14">BY5</strain>
    </source>
</reference>
<feature type="transmembrane region" description="Helical" evidence="11">
    <location>
        <begin position="21"/>
        <end position="40"/>
    </location>
</feature>
<evidence type="ECO:0000256" key="7">
    <source>
        <dbReference type="ARBA" id="ARBA00023136"/>
    </source>
</evidence>
<dbReference type="InterPro" id="IPR043427">
    <property type="entry name" value="YscJ/FliF"/>
</dbReference>
<accession>A0A367ZML7</accession>
<evidence type="ECO:0000256" key="5">
    <source>
        <dbReference type="ARBA" id="ARBA00022692"/>
    </source>
</evidence>
<evidence type="ECO:0000256" key="8">
    <source>
        <dbReference type="ARBA" id="ARBA00023143"/>
    </source>
</evidence>
<keyword evidence="14" id="KW-0282">Flagellum</keyword>
<evidence type="ECO:0000256" key="10">
    <source>
        <dbReference type="SAM" id="MobiDB-lite"/>
    </source>
</evidence>